<evidence type="ECO:0000256" key="2">
    <source>
        <dbReference type="ARBA" id="ARBA00005013"/>
    </source>
</evidence>
<evidence type="ECO:0000256" key="1">
    <source>
        <dbReference type="ARBA" id="ARBA00001353"/>
    </source>
</evidence>
<dbReference type="AlphaFoldDB" id="A0AA43TXB1"/>
<sequence length="289" mass="31905">MALPVGRTGPYGRDGVWLEDIQVFGVVGPDAWHRSGRPQPIHISVKVPISYQEAGITDDLNGSIHYGRLAKSIMELFNDQAAPFASLGELVEAISKKALLEFVQANSLELVINLPEALLLADGLGLSTYVNKIEPPPGLDNESRLQHAGLKLYVKDLRLNCIIGINPHERLEKQPVVVNLEFWNFDRHLLVEYDRTVKKISVVRLRFIAPALLINVLTFLQTVEASSCETLEALANSIAKTLVLSCPVNMTTVSVHKPRAITEVKKAGVTVTRTRDFYDSQTNGTHTPP</sequence>
<evidence type="ECO:0000256" key="3">
    <source>
        <dbReference type="ARBA" id="ARBA00005708"/>
    </source>
</evidence>
<reference evidence="9" key="1">
    <citation type="journal article" date="2023" name="Genome Biol. Evol.">
        <title>First Whole Genome Sequence and Flow Cytometry Genome Size Data for the Lichen-Forming Fungus Ramalina farinacea (Ascomycota).</title>
        <authorList>
            <person name="Llewellyn T."/>
            <person name="Mian S."/>
            <person name="Hill R."/>
            <person name="Leitch I.J."/>
            <person name="Gaya E."/>
        </authorList>
    </citation>
    <scope>NUCLEOTIDE SEQUENCE</scope>
    <source>
        <strain evidence="9">LIQ254RAFAR</strain>
    </source>
</reference>
<dbReference type="SMART" id="SM00905">
    <property type="entry name" value="FolB"/>
    <property type="match status" value="2"/>
</dbReference>
<dbReference type="Gene3D" id="3.30.1130.10">
    <property type="match status" value="2"/>
</dbReference>
<dbReference type="EMBL" id="JAPUFD010000014">
    <property type="protein sequence ID" value="MDI1491324.1"/>
    <property type="molecule type" value="Genomic_DNA"/>
</dbReference>
<evidence type="ECO:0000256" key="6">
    <source>
        <dbReference type="ARBA" id="ARBA00023239"/>
    </source>
</evidence>
<comment type="caution">
    <text evidence="9">The sequence shown here is derived from an EMBL/GenBank/DDBJ whole genome shotgun (WGS) entry which is preliminary data.</text>
</comment>
<dbReference type="GO" id="GO:0005737">
    <property type="term" value="C:cytoplasm"/>
    <property type="evidence" value="ECO:0007669"/>
    <property type="project" value="TreeGrafter"/>
</dbReference>
<evidence type="ECO:0000256" key="7">
    <source>
        <dbReference type="ARBA" id="ARBA00032903"/>
    </source>
</evidence>
<comment type="pathway">
    <text evidence="2">Cofactor biosynthesis; tetrahydrofolate biosynthesis; 2-amino-4-hydroxy-6-hydroxymethyl-7,8-dihydropteridine diphosphate from 7,8-dihydroneopterin triphosphate: step 3/4.</text>
</comment>
<dbReference type="Proteomes" id="UP001161017">
    <property type="component" value="Unassembled WGS sequence"/>
</dbReference>
<evidence type="ECO:0000259" key="8">
    <source>
        <dbReference type="SMART" id="SM00905"/>
    </source>
</evidence>
<dbReference type="EC" id="4.1.2.25" evidence="4"/>
<evidence type="ECO:0000256" key="5">
    <source>
        <dbReference type="ARBA" id="ARBA00022909"/>
    </source>
</evidence>
<dbReference type="GO" id="GO:0046656">
    <property type="term" value="P:folic acid biosynthetic process"/>
    <property type="evidence" value="ECO:0007669"/>
    <property type="project" value="UniProtKB-KW"/>
</dbReference>
<dbReference type="PANTHER" id="PTHR42844:SF1">
    <property type="entry name" value="DIHYDRONEOPTERIN ALDOLASE 1-RELATED"/>
    <property type="match status" value="1"/>
</dbReference>
<dbReference type="InterPro" id="IPR006157">
    <property type="entry name" value="FolB_dom"/>
</dbReference>
<name>A0AA43TXB1_9LECA</name>
<keyword evidence="5" id="KW-0289">Folate biosynthesis</keyword>
<protein>
    <recommendedName>
        <fullName evidence="4">dihydroneopterin aldolase</fullName>
        <ecNumber evidence="4">4.1.2.25</ecNumber>
    </recommendedName>
    <alternativeName>
        <fullName evidence="7">7,8-dihydroneopterin aldolase</fullName>
    </alternativeName>
</protein>
<evidence type="ECO:0000313" key="9">
    <source>
        <dbReference type="EMBL" id="MDI1491324.1"/>
    </source>
</evidence>
<comment type="catalytic activity">
    <reaction evidence="1">
        <text>7,8-dihydroneopterin = 6-hydroxymethyl-7,8-dihydropterin + glycolaldehyde</text>
        <dbReference type="Rhea" id="RHEA:10540"/>
        <dbReference type="ChEBI" id="CHEBI:17001"/>
        <dbReference type="ChEBI" id="CHEBI:17071"/>
        <dbReference type="ChEBI" id="CHEBI:44841"/>
        <dbReference type="EC" id="4.1.2.25"/>
    </reaction>
</comment>
<dbReference type="GO" id="GO:0004150">
    <property type="term" value="F:dihydroneopterin aldolase activity"/>
    <property type="evidence" value="ECO:0007669"/>
    <property type="project" value="UniProtKB-EC"/>
</dbReference>
<proteinExistence type="inferred from homology"/>
<evidence type="ECO:0000256" key="4">
    <source>
        <dbReference type="ARBA" id="ARBA00013043"/>
    </source>
</evidence>
<evidence type="ECO:0000313" key="10">
    <source>
        <dbReference type="Proteomes" id="UP001161017"/>
    </source>
</evidence>
<keyword evidence="6" id="KW-0456">Lyase</keyword>
<dbReference type="Pfam" id="PF02152">
    <property type="entry name" value="FolB"/>
    <property type="match status" value="2"/>
</dbReference>
<dbReference type="InterPro" id="IPR006156">
    <property type="entry name" value="Dihydroneopterin_aldolase"/>
</dbReference>
<dbReference type="NCBIfam" id="TIGR00526">
    <property type="entry name" value="folB_dom"/>
    <property type="match status" value="1"/>
</dbReference>
<dbReference type="SUPFAM" id="SSF55620">
    <property type="entry name" value="Tetrahydrobiopterin biosynthesis enzymes-like"/>
    <property type="match status" value="2"/>
</dbReference>
<organism evidence="9 10">
    <name type="scientific">Ramalina farinacea</name>
    <dbReference type="NCBI Taxonomy" id="258253"/>
    <lineage>
        <taxon>Eukaryota</taxon>
        <taxon>Fungi</taxon>
        <taxon>Dikarya</taxon>
        <taxon>Ascomycota</taxon>
        <taxon>Pezizomycotina</taxon>
        <taxon>Lecanoromycetes</taxon>
        <taxon>OSLEUM clade</taxon>
        <taxon>Lecanoromycetidae</taxon>
        <taxon>Lecanorales</taxon>
        <taxon>Lecanorineae</taxon>
        <taxon>Ramalinaceae</taxon>
        <taxon>Ramalina</taxon>
    </lineage>
</organism>
<accession>A0AA43TXB1</accession>
<gene>
    <name evidence="9" type="primary">FOL1_1</name>
    <name evidence="9" type="ORF">OHK93_002533</name>
</gene>
<feature type="domain" description="Dihydroneopterin aldolase/epimerase" evidence="8">
    <location>
        <begin position="152"/>
        <end position="273"/>
    </location>
</feature>
<feature type="domain" description="Dihydroneopterin aldolase/epimerase" evidence="8">
    <location>
        <begin position="16"/>
        <end position="130"/>
    </location>
</feature>
<dbReference type="PANTHER" id="PTHR42844">
    <property type="entry name" value="DIHYDRONEOPTERIN ALDOLASE 1-RELATED"/>
    <property type="match status" value="1"/>
</dbReference>
<keyword evidence="10" id="KW-1185">Reference proteome</keyword>
<dbReference type="InterPro" id="IPR043133">
    <property type="entry name" value="GTP-CH-I_C/QueF"/>
</dbReference>
<comment type="similarity">
    <text evidence="3">Belongs to the DHNA family.</text>
</comment>